<reference evidence="2 3" key="1">
    <citation type="journal article" date="2016" name="Nat. Commun.">
        <title>Thousands of microbial genomes shed light on interconnected biogeochemical processes in an aquifer system.</title>
        <authorList>
            <person name="Anantharaman K."/>
            <person name="Brown C.T."/>
            <person name="Hug L.A."/>
            <person name="Sharon I."/>
            <person name="Castelle C.J."/>
            <person name="Probst A.J."/>
            <person name="Thomas B.C."/>
            <person name="Singh A."/>
            <person name="Wilkins M.J."/>
            <person name="Karaoz U."/>
            <person name="Brodie E.L."/>
            <person name="Williams K.H."/>
            <person name="Hubbard S.S."/>
            <person name="Banfield J.F."/>
        </authorList>
    </citation>
    <scope>NUCLEOTIDE SEQUENCE [LARGE SCALE GENOMIC DNA]</scope>
</reference>
<name>A0A1F6B4B0_9BACT</name>
<organism evidence="2 3">
    <name type="scientific">Candidatus Gottesmanbacteria bacterium RIFCSPLOWO2_01_FULL_46_9</name>
    <dbReference type="NCBI Taxonomy" id="1798394"/>
    <lineage>
        <taxon>Bacteria</taxon>
        <taxon>Candidatus Gottesmaniibacteriota</taxon>
    </lineage>
</organism>
<dbReference type="Pfam" id="PF20803">
    <property type="entry name" value="PaaX_M"/>
    <property type="match status" value="1"/>
</dbReference>
<evidence type="ECO:0000313" key="2">
    <source>
        <dbReference type="EMBL" id="OGG31367.1"/>
    </source>
</evidence>
<dbReference type="GO" id="GO:0006351">
    <property type="term" value="P:DNA-templated transcription"/>
    <property type="evidence" value="ECO:0007669"/>
    <property type="project" value="TreeGrafter"/>
</dbReference>
<comment type="caution">
    <text evidence="2">The sequence shown here is derived from an EMBL/GenBank/DDBJ whole genome shotgun (WGS) entry which is preliminary data.</text>
</comment>
<dbReference type="InterPro" id="IPR048846">
    <property type="entry name" value="PaaX-like_central"/>
</dbReference>
<gene>
    <name evidence="2" type="ORF">A3A63_03275</name>
</gene>
<feature type="domain" description="Transcriptional repressor PaaX-like central Cas2-like" evidence="1">
    <location>
        <begin position="112"/>
        <end position="175"/>
    </location>
</feature>
<dbReference type="Gene3D" id="3.30.70.2650">
    <property type="match status" value="1"/>
</dbReference>
<dbReference type="AlphaFoldDB" id="A0A1F6B4B0"/>
<dbReference type="EMBL" id="MFJX01000012">
    <property type="protein sequence ID" value="OGG31367.1"/>
    <property type="molecule type" value="Genomic_DNA"/>
</dbReference>
<accession>A0A1F6B4B0</accession>
<proteinExistence type="predicted"/>
<dbReference type="PANTHER" id="PTHR30319">
    <property type="entry name" value="PHENYLACETIC ACID REGULATOR-RELATED TRANSCRIPTIONAL REPRESSOR"/>
    <property type="match status" value="1"/>
</dbReference>
<dbReference type="Proteomes" id="UP000176450">
    <property type="component" value="Unassembled WGS sequence"/>
</dbReference>
<dbReference type="PANTHER" id="PTHR30319:SF1">
    <property type="entry name" value="TRANSCRIPTIONAL REPRESSOR PAAX"/>
    <property type="match status" value="1"/>
</dbReference>
<sequence>MGKLGSKQDLSRLALQAAEGVFSHAVDIALWLTIYMADMSLPQSSSGQLWRAGRAADRFLNQVNYNVIKNAILTAKKRGWVKTTRRGALPQITEEGKRRLAVVIPRYDNNRLWDGRMHLVTYDIPEKDKYQRESLRKQLMGIGCGKLQDSVWMTPYNPIDTLRTFIAERDLGGTIIISDLGHDASIGEENFHDLVVRIYKLEDINKRYEAWIKDVETLQTIDQLALFGYLSILRDDPQLPFDLLPKWWKGDEAYQRVERSMKKLSFSML</sequence>
<protein>
    <recommendedName>
        <fullName evidence="1">Transcriptional repressor PaaX-like central Cas2-like domain-containing protein</fullName>
    </recommendedName>
</protein>
<evidence type="ECO:0000313" key="3">
    <source>
        <dbReference type="Proteomes" id="UP000176450"/>
    </source>
</evidence>
<evidence type="ECO:0000259" key="1">
    <source>
        <dbReference type="Pfam" id="PF20803"/>
    </source>
</evidence>